<evidence type="ECO:0000256" key="1">
    <source>
        <dbReference type="SAM" id="MobiDB-lite"/>
    </source>
</evidence>
<evidence type="ECO:0000313" key="2">
    <source>
        <dbReference type="EMBL" id="GFT56878.1"/>
    </source>
</evidence>
<proteinExistence type="predicted"/>
<comment type="caution">
    <text evidence="2">The sequence shown here is derived from an EMBL/GenBank/DDBJ whole genome shotgun (WGS) entry which is preliminary data.</text>
</comment>
<keyword evidence="3" id="KW-1185">Reference proteome</keyword>
<feature type="region of interest" description="Disordered" evidence="1">
    <location>
        <begin position="1"/>
        <end position="25"/>
    </location>
</feature>
<evidence type="ECO:0000313" key="3">
    <source>
        <dbReference type="Proteomes" id="UP000887013"/>
    </source>
</evidence>
<sequence length="89" mass="9649">MDFLVTIPHDLGTNSTKVGDSLEGKNKQTNSLSCATCLHPSMCNARSAAERERYSVGGLAPLRDTMFAATDTERRAANGDLRTSEEEND</sequence>
<gene>
    <name evidence="2" type="ORF">NPIL_115331</name>
</gene>
<protein>
    <submittedName>
        <fullName evidence="2">Uncharacterized protein</fullName>
    </submittedName>
</protein>
<dbReference type="EMBL" id="BMAW01113393">
    <property type="protein sequence ID" value="GFT56878.1"/>
    <property type="molecule type" value="Genomic_DNA"/>
</dbReference>
<dbReference type="AlphaFoldDB" id="A0A8X6P8U1"/>
<reference evidence="2" key="1">
    <citation type="submission" date="2020-08" db="EMBL/GenBank/DDBJ databases">
        <title>Multicomponent nature underlies the extraordinary mechanical properties of spider dragline silk.</title>
        <authorList>
            <person name="Kono N."/>
            <person name="Nakamura H."/>
            <person name="Mori M."/>
            <person name="Yoshida Y."/>
            <person name="Ohtoshi R."/>
            <person name="Malay A.D."/>
            <person name="Moran D.A.P."/>
            <person name="Tomita M."/>
            <person name="Numata K."/>
            <person name="Arakawa K."/>
        </authorList>
    </citation>
    <scope>NUCLEOTIDE SEQUENCE</scope>
</reference>
<name>A0A8X6P8U1_NEPPI</name>
<organism evidence="2 3">
    <name type="scientific">Nephila pilipes</name>
    <name type="common">Giant wood spider</name>
    <name type="synonym">Nephila maculata</name>
    <dbReference type="NCBI Taxonomy" id="299642"/>
    <lineage>
        <taxon>Eukaryota</taxon>
        <taxon>Metazoa</taxon>
        <taxon>Ecdysozoa</taxon>
        <taxon>Arthropoda</taxon>
        <taxon>Chelicerata</taxon>
        <taxon>Arachnida</taxon>
        <taxon>Araneae</taxon>
        <taxon>Araneomorphae</taxon>
        <taxon>Entelegynae</taxon>
        <taxon>Araneoidea</taxon>
        <taxon>Nephilidae</taxon>
        <taxon>Nephila</taxon>
    </lineage>
</organism>
<dbReference type="Proteomes" id="UP000887013">
    <property type="component" value="Unassembled WGS sequence"/>
</dbReference>
<accession>A0A8X6P8U1</accession>